<dbReference type="Proteomes" id="UP000886861">
    <property type="component" value="Unassembled WGS sequence"/>
</dbReference>
<evidence type="ECO:0000313" key="2">
    <source>
        <dbReference type="Proteomes" id="UP000886861"/>
    </source>
</evidence>
<proteinExistence type="predicted"/>
<dbReference type="AlphaFoldDB" id="A0A9D1NE56"/>
<evidence type="ECO:0000313" key="1">
    <source>
        <dbReference type="EMBL" id="HIV01468.1"/>
    </source>
</evidence>
<organism evidence="1 2">
    <name type="scientific">Candidatus Caccopulliclostridium gallistercoris</name>
    <dbReference type="NCBI Taxonomy" id="2840719"/>
    <lineage>
        <taxon>Bacteria</taxon>
        <taxon>Bacillati</taxon>
        <taxon>Bacillota</taxon>
        <taxon>Clostridia</taxon>
        <taxon>Candidatus Caccopulliclostridium</taxon>
    </lineage>
</organism>
<name>A0A9D1NE56_9FIRM</name>
<gene>
    <name evidence="1" type="ORF">IAA62_02825</name>
</gene>
<protein>
    <submittedName>
        <fullName evidence="1">Uncharacterized protein</fullName>
    </submittedName>
</protein>
<reference evidence="1" key="2">
    <citation type="journal article" date="2021" name="PeerJ">
        <title>Extensive microbial diversity within the chicken gut microbiome revealed by metagenomics and culture.</title>
        <authorList>
            <person name="Gilroy R."/>
            <person name="Ravi A."/>
            <person name="Getino M."/>
            <person name="Pursley I."/>
            <person name="Horton D.L."/>
            <person name="Alikhan N.F."/>
            <person name="Baker D."/>
            <person name="Gharbi K."/>
            <person name="Hall N."/>
            <person name="Watson M."/>
            <person name="Adriaenssens E.M."/>
            <person name="Foster-Nyarko E."/>
            <person name="Jarju S."/>
            <person name="Secka A."/>
            <person name="Antonio M."/>
            <person name="Oren A."/>
            <person name="Chaudhuri R.R."/>
            <person name="La Ragione R."/>
            <person name="Hildebrand F."/>
            <person name="Pallen M.J."/>
        </authorList>
    </citation>
    <scope>NUCLEOTIDE SEQUENCE</scope>
    <source>
        <strain evidence="1">CHK186-9395</strain>
    </source>
</reference>
<sequence length="127" mass="14329">MDNIIMAKIKKVFGAQETKGVDQKLTFISKFFNTPLYGDVYMANVVYSGRKLRRTLSVDYIIKEGAHGLKVCVEPKFLPELEHIKAVSGGDLTDLKELSNGLIQDKALTRKIQNLKYSELGLDDYTK</sequence>
<accession>A0A9D1NE56</accession>
<dbReference type="EMBL" id="DVOJ01000010">
    <property type="protein sequence ID" value="HIV01468.1"/>
    <property type="molecule type" value="Genomic_DNA"/>
</dbReference>
<reference evidence="1" key="1">
    <citation type="submission" date="2020-10" db="EMBL/GenBank/DDBJ databases">
        <authorList>
            <person name="Gilroy R."/>
        </authorList>
    </citation>
    <scope>NUCLEOTIDE SEQUENCE</scope>
    <source>
        <strain evidence="1">CHK186-9395</strain>
    </source>
</reference>
<comment type="caution">
    <text evidence="1">The sequence shown here is derived from an EMBL/GenBank/DDBJ whole genome shotgun (WGS) entry which is preliminary data.</text>
</comment>